<dbReference type="GO" id="GO:0016020">
    <property type="term" value="C:membrane"/>
    <property type="evidence" value="ECO:0007669"/>
    <property type="project" value="UniProtKB-SubCell"/>
</dbReference>
<sequence>MTDKKTNDPADPGVDPDDIVNEPAGSDEEEGQDLAEDFVEIDEADETPEELREDTPDPATLPATGLVSEFHDLTASQAAYLVSHRETSSVSRSPLFYVSALLLGVSVIAALIVGFQRAGAGIGDAPETLAVVGVDQEQADGFGQQLGLPVVSVEDQEAGEEMLRSGEAGAVYVLDPTGMQQASLLALDRDPQSILDVLNQPIPVDYLEPPAVAPAVSDPVAWGMAIVVAVGVLTLGAALTQNLRTEKRNRLAEVIAATIPARASAWGRVYGLTLLFLTFPVLAGAVLLVGLSIGQRTDLAVDLLPALGWFALIALTTAFLLLAAHLWAATSASRRVRRVGYGATVVLTVAGVLAPLVLRAEETVMLWLSYAPLTSPVAMPMRYMAGQAEWWEGLVAAGVSAVVGFIVYWLAASAYQRTLLRGAGRSGLKPNPRKRRSAKSQV</sequence>
<evidence type="ECO:0000313" key="9">
    <source>
        <dbReference type="Proteomes" id="UP000784435"/>
    </source>
</evidence>
<evidence type="ECO:0000313" key="8">
    <source>
        <dbReference type="EMBL" id="HJG80771.1"/>
    </source>
</evidence>
<reference evidence="8" key="1">
    <citation type="journal article" date="2021" name="PeerJ">
        <title>Extensive microbial diversity within the chicken gut microbiome revealed by metagenomics and culture.</title>
        <authorList>
            <person name="Gilroy R."/>
            <person name="Ravi A."/>
            <person name="Getino M."/>
            <person name="Pursley I."/>
            <person name="Horton D.L."/>
            <person name="Alikhan N.F."/>
            <person name="Baker D."/>
            <person name="Gharbi K."/>
            <person name="Hall N."/>
            <person name="Watson M."/>
            <person name="Adriaenssens E.M."/>
            <person name="Foster-Nyarko E."/>
            <person name="Jarju S."/>
            <person name="Secka A."/>
            <person name="Antonio M."/>
            <person name="Oren A."/>
            <person name="Chaudhuri R.R."/>
            <person name="La Ragione R."/>
            <person name="Hildebrand F."/>
            <person name="Pallen M.J."/>
        </authorList>
    </citation>
    <scope>NUCLEOTIDE SEQUENCE</scope>
    <source>
        <strain evidence="8">ChiGjej5B5-7349</strain>
    </source>
</reference>
<evidence type="ECO:0000256" key="2">
    <source>
        <dbReference type="ARBA" id="ARBA00022692"/>
    </source>
</evidence>
<dbReference type="AlphaFoldDB" id="A0A921SP69"/>
<evidence type="ECO:0000256" key="4">
    <source>
        <dbReference type="ARBA" id="ARBA00023136"/>
    </source>
</evidence>
<feature type="transmembrane region" description="Helical" evidence="6">
    <location>
        <begin position="339"/>
        <end position="358"/>
    </location>
</feature>
<keyword evidence="2 6" id="KW-0812">Transmembrane</keyword>
<feature type="transmembrane region" description="Helical" evidence="6">
    <location>
        <begin position="269"/>
        <end position="294"/>
    </location>
</feature>
<comment type="subcellular location">
    <subcellularLocation>
        <location evidence="1">Membrane</location>
        <topology evidence="1">Multi-pass membrane protein</topology>
    </subcellularLocation>
</comment>
<feature type="domain" description="ABC-2 type transporter transmembrane" evidence="7">
    <location>
        <begin position="186"/>
        <end position="412"/>
    </location>
</feature>
<feature type="compositionally biased region" description="Acidic residues" evidence="5">
    <location>
        <begin position="14"/>
        <end position="48"/>
    </location>
</feature>
<organism evidence="8 9">
    <name type="scientific">Brevibacterium senegalense</name>
    <dbReference type="NCBI Taxonomy" id="1033736"/>
    <lineage>
        <taxon>Bacteria</taxon>
        <taxon>Bacillati</taxon>
        <taxon>Actinomycetota</taxon>
        <taxon>Actinomycetes</taxon>
        <taxon>Micrococcales</taxon>
        <taxon>Brevibacteriaceae</taxon>
        <taxon>Brevibacterium</taxon>
    </lineage>
</organism>
<feature type="transmembrane region" description="Helical" evidence="6">
    <location>
        <begin position="390"/>
        <end position="411"/>
    </location>
</feature>
<proteinExistence type="predicted"/>
<keyword evidence="3 6" id="KW-1133">Transmembrane helix</keyword>
<dbReference type="GO" id="GO:0140359">
    <property type="term" value="F:ABC-type transporter activity"/>
    <property type="evidence" value="ECO:0007669"/>
    <property type="project" value="InterPro"/>
</dbReference>
<feature type="transmembrane region" description="Helical" evidence="6">
    <location>
        <begin position="306"/>
        <end position="327"/>
    </location>
</feature>
<feature type="transmembrane region" description="Helical" evidence="6">
    <location>
        <begin position="95"/>
        <end position="115"/>
    </location>
</feature>
<evidence type="ECO:0000256" key="3">
    <source>
        <dbReference type="ARBA" id="ARBA00022989"/>
    </source>
</evidence>
<reference evidence="8" key="2">
    <citation type="submission" date="2021-09" db="EMBL/GenBank/DDBJ databases">
        <authorList>
            <person name="Gilroy R."/>
        </authorList>
    </citation>
    <scope>NUCLEOTIDE SEQUENCE</scope>
    <source>
        <strain evidence="8">ChiGjej5B5-7349</strain>
    </source>
</reference>
<evidence type="ECO:0000256" key="1">
    <source>
        <dbReference type="ARBA" id="ARBA00004141"/>
    </source>
</evidence>
<dbReference type="EMBL" id="DYUK01000223">
    <property type="protein sequence ID" value="HJG80771.1"/>
    <property type="molecule type" value="Genomic_DNA"/>
</dbReference>
<name>A0A921SP69_9MICO</name>
<comment type="caution">
    <text evidence="8">The sequence shown here is derived from an EMBL/GenBank/DDBJ whole genome shotgun (WGS) entry which is preliminary data.</text>
</comment>
<dbReference type="Proteomes" id="UP000784435">
    <property type="component" value="Unassembled WGS sequence"/>
</dbReference>
<accession>A0A921SP69</accession>
<evidence type="ECO:0000259" key="7">
    <source>
        <dbReference type="Pfam" id="PF12698"/>
    </source>
</evidence>
<evidence type="ECO:0000256" key="6">
    <source>
        <dbReference type="SAM" id="Phobius"/>
    </source>
</evidence>
<protein>
    <submittedName>
        <fullName evidence="8">ABC transporter permease</fullName>
    </submittedName>
</protein>
<dbReference type="InterPro" id="IPR013525">
    <property type="entry name" value="ABC2_TM"/>
</dbReference>
<feature type="transmembrane region" description="Helical" evidence="6">
    <location>
        <begin position="220"/>
        <end position="240"/>
    </location>
</feature>
<feature type="region of interest" description="Disordered" evidence="5">
    <location>
        <begin position="1"/>
        <end position="63"/>
    </location>
</feature>
<evidence type="ECO:0000256" key="5">
    <source>
        <dbReference type="SAM" id="MobiDB-lite"/>
    </source>
</evidence>
<keyword evidence="4 6" id="KW-0472">Membrane</keyword>
<dbReference type="Pfam" id="PF12698">
    <property type="entry name" value="ABC2_membrane_3"/>
    <property type="match status" value="1"/>
</dbReference>
<gene>
    <name evidence="8" type="ORF">K8V08_10215</name>
</gene>